<feature type="transmembrane region" description="Helical" evidence="8">
    <location>
        <begin position="90"/>
        <end position="112"/>
    </location>
</feature>
<dbReference type="SUPFAM" id="SSF81345">
    <property type="entry name" value="ABC transporter involved in vitamin B12 uptake, BtuC"/>
    <property type="match status" value="1"/>
</dbReference>
<dbReference type="FunFam" id="1.10.3470.10:FF:000001">
    <property type="entry name" value="Vitamin B12 ABC transporter permease BtuC"/>
    <property type="match status" value="1"/>
</dbReference>
<dbReference type="Gene3D" id="1.10.3470.10">
    <property type="entry name" value="ABC transporter involved in vitamin B12 uptake, BtuC"/>
    <property type="match status" value="1"/>
</dbReference>
<dbReference type="AlphaFoldDB" id="K6V8C5"/>
<dbReference type="PANTHER" id="PTHR30472">
    <property type="entry name" value="FERRIC ENTEROBACTIN TRANSPORT SYSTEM PERMEASE PROTEIN"/>
    <property type="match status" value="1"/>
</dbReference>
<dbReference type="GO" id="GO:0005886">
    <property type="term" value="C:plasma membrane"/>
    <property type="evidence" value="ECO:0007669"/>
    <property type="project" value="UniProtKB-SubCell"/>
</dbReference>
<dbReference type="CDD" id="cd06550">
    <property type="entry name" value="TM_ABC_iron-siderophores_like"/>
    <property type="match status" value="1"/>
</dbReference>
<dbReference type="RefSeq" id="WP_006503228.1">
    <property type="nucleotide sequence ID" value="NZ_BAGZ01000009.1"/>
</dbReference>
<keyword evidence="5 8" id="KW-0812">Transmembrane</keyword>
<dbReference type="PANTHER" id="PTHR30472:SF1">
    <property type="entry name" value="FE(3+) DICITRATE TRANSPORT SYSTEM PERMEASE PROTEIN FECC-RELATED"/>
    <property type="match status" value="1"/>
</dbReference>
<feature type="transmembrane region" description="Helical" evidence="8">
    <location>
        <begin position="146"/>
        <end position="168"/>
    </location>
</feature>
<name>K6V8C5_9MICO</name>
<feature type="transmembrane region" description="Helical" evidence="8">
    <location>
        <begin position="196"/>
        <end position="219"/>
    </location>
</feature>
<dbReference type="eggNOG" id="COG0609">
    <property type="taxonomic scope" value="Bacteria"/>
</dbReference>
<feature type="transmembrane region" description="Helical" evidence="8">
    <location>
        <begin position="239"/>
        <end position="263"/>
    </location>
</feature>
<keyword evidence="10" id="KW-1185">Reference proteome</keyword>
<dbReference type="OrthoDB" id="9782305at2"/>
<dbReference type="Proteomes" id="UP000008495">
    <property type="component" value="Unassembled WGS sequence"/>
</dbReference>
<dbReference type="GO" id="GO:0033214">
    <property type="term" value="P:siderophore-iron import into cell"/>
    <property type="evidence" value="ECO:0007669"/>
    <property type="project" value="TreeGrafter"/>
</dbReference>
<evidence type="ECO:0000256" key="5">
    <source>
        <dbReference type="ARBA" id="ARBA00022692"/>
    </source>
</evidence>
<keyword evidence="4" id="KW-1003">Cell membrane</keyword>
<evidence type="ECO:0000256" key="2">
    <source>
        <dbReference type="ARBA" id="ARBA00007935"/>
    </source>
</evidence>
<evidence type="ECO:0000256" key="7">
    <source>
        <dbReference type="ARBA" id="ARBA00023136"/>
    </source>
</evidence>
<proteinExistence type="inferred from homology"/>
<comment type="similarity">
    <text evidence="2">Belongs to the binding-protein-dependent transport system permease family. FecCD subfamily.</text>
</comment>
<keyword evidence="6 8" id="KW-1133">Transmembrane helix</keyword>
<evidence type="ECO:0000256" key="6">
    <source>
        <dbReference type="ARBA" id="ARBA00022989"/>
    </source>
</evidence>
<accession>K6V8C5</accession>
<dbReference type="GO" id="GO:0022857">
    <property type="term" value="F:transmembrane transporter activity"/>
    <property type="evidence" value="ECO:0007669"/>
    <property type="project" value="InterPro"/>
</dbReference>
<dbReference type="STRING" id="100225.SAMN05421595_2743"/>
<evidence type="ECO:0000256" key="1">
    <source>
        <dbReference type="ARBA" id="ARBA00004651"/>
    </source>
</evidence>
<evidence type="ECO:0000313" key="9">
    <source>
        <dbReference type="EMBL" id="GAB78473.1"/>
    </source>
</evidence>
<feature type="transmembrane region" description="Helical" evidence="8">
    <location>
        <begin position="275"/>
        <end position="294"/>
    </location>
</feature>
<gene>
    <name evidence="9" type="ORF">AUCHE_09_00780</name>
</gene>
<evidence type="ECO:0000313" key="10">
    <source>
        <dbReference type="Proteomes" id="UP000008495"/>
    </source>
</evidence>
<dbReference type="EMBL" id="BAGZ01000009">
    <property type="protein sequence ID" value="GAB78473.1"/>
    <property type="molecule type" value="Genomic_DNA"/>
</dbReference>
<keyword evidence="7 8" id="KW-0472">Membrane</keyword>
<dbReference type="InterPro" id="IPR000522">
    <property type="entry name" value="ABC_transptr_permease_BtuC"/>
</dbReference>
<feature type="transmembrane region" description="Helical" evidence="8">
    <location>
        <begin position="306"/>
        <end position="324"/>
    </location>
</feature>
<organism evidence="9 10">
    <name type="scientific">Austwickia chelonae NBRC 105200</name>
    <dbReference type="NCBI Taxonomy" id="1184607"/>
    <lineage>
        <taxon>Bacteria</taxon>
        <taxon>Bacillati</taxon>
        <taxon>Actinomycetota</taxon>
        <taxon>Actinomycetes</taxon>
        <taxon>Micrococcales</taxon>
        <taxon>Dermatophilaceae</taxon>
        <taxon>Austwickia</taxon>
    </lineage>
</organism>
<dbReference type="InterPro" id="IPR037294">
    <property type="entry name" value="ABC_BtuC-like"/>
</dbReference>
<comment type="subcellular location">
    <subcellularLocation>
        <location evidence="1">Cell membrane</location>
        <topology evidence="1">Multi-pass membrane protein</topology>
    </subcellularLocation>
</comment>
<feature type="transmembrane region" description="Helical" evidence="8">
    <location>
        <begin position="118"/>
        <end position="139"/>
    </location>
</feature>
<dbReference type="Pfam" id="PF01032">
    <property type="entry name" value="FecCD"/>
    <property type="match status" value="1"/>
</dbReference>
<protein>
    <submittedName>
        <fullName evidence="9">Putative ABC transporter permease protein</fullName>
    </submittedName>
</protein>
<evidence type="ECO:0000256" key="4">
    <source>
        <dbReference type="ARBA" id="ARBA00022475"/>
    </source>
</evidence>
<sequence length="332" mass="33478">MTRRLPGVVALIGGLLLATCLSLAIGARTVPPGQILDTLLAGPGQRGDIAVVVWELRVPRTAIAVAVGAALGLAGALIQGHTRNPLADPGILGVTAGASFFVVLGAFLFRVTDPQAQVWFAFVGAAVGAAAVFAVCAAGNNSVNPLTLVLAGAGLSAFLTALTSAMALTDDTSLNTRRFWAAGSVAARDLDALGHVLPYLIVGAVLALATGPTLTVLALGDDSARALGVPVALARWAGFLTIVLLTGAATAVAGPIGFLGLVVPHMARAVTGPDYRWVLPCSALLGSIIILLADTAGRVIAIPGEVEVGIVTALLGAPVFIALVRRRSLVHL</sequence>
<feature type="transmembrane region" description="Helical" evidence="8">
    <location>
        <begin position="61"/>
        <end position="78"/>
    </location>
</feature>
<keyword evidence="3" id="KW-0813">Transport</keyword>
<reference evidence="9 10" key="1">
    <citation type="submission" date="2012-08" db="EMBL/GenBank/DDBJ databases">
        <title>Whole genome shotgun sequence of Austwickia chelonae NBRC 105200.</title>
        <authorList>
            <person name="Yoshida I."/>
            <person name="Hosoyama A."/>
            <person name="Tsuchikane K."/>
            <person name="Katsumata H."/>
            <person name="Ando Y."/>
            <person name="Ohji S."/>
            <person name="Hamada M."/>
            <person name="Tamura T."/>
            <person name="Yamazoe A."/>
            <person name="Yamazaki S."/>
            <person name="Fujita N."/>
        </authorList>
    </citation>
    <scope>NUCLEOTIDE SEQUENCE [LARGE SCALE GENOMIC DNA]</scope>
    <source>
        <strain evidence="9 10">NBRC 105200</strain>
    </source>
</reference>
<evidence type="ECO:0000256" key="3">
    <source>
        <dbReference type="ARBA" id="ARBA00022448"/>
    </source>
</evidence>
<evidence type="ECO:0000256" key="8">
    <source>
        <dbReference type="SAM" id="Phobius"/>
    </source>
</evidence>
<comment type="caution">
    <text evidence="9">The sequence shown here is derived from an EMBL/GenBank/DDBJ whole genome shotgun (WGS) entry which is preliminary data.</text>
</comment>